<evidence type="ECO:0000313" key="4">
    <source>
        <dbReference type="Proteomes" id="UP000233435"/>
    </source>
</evidence>
<dbReference type="Gene3D" id="2.60.120.260">
    <property type="entry name" value="Galactose-binding domain-like"/>
    <property type="match status" value="1"/>
</dbReference>
<protein>
    <recommendedName>
        <fullName evidence="2">Secretion system C-terminal sorting domain-containing protein</fullName>
    </recommendedName>
</protein>
<accession>A0A2N3HNI4</accession>
<evidence type="ECO:0000256" key="1">
    <source>
        <dbReference type="ARBA" id="ARBA00022729"/>
    </source>
</evidence>
<keyword evidence="4" id="KW-1185">Reference proteome</keyword>
<dbReference type="AlphaFoldDB" id="A0A2N3HNI4"/>
<dbReference type="NCBIfam" id="TIGR04183">
    <property type="entry name" value="Por_Secre_tail"/>
    <property type="match status" value="1"/>
</dbReference>
<dbReference type="EMBL" id="PJEO01000011">
    <property type="protein sequence ID" value="PKQ46539.1"/>
    <property type="molecule type" value="Genomic_DNA"/>
</dbReference>
<organism evidence="3 4">
    <name type="scientific">Confluentibacter flavum</name>
    <dbReference type="NCBI Taxonomy" id="1909700"/>
    <lineage>
        <taxon>Bacteria</taxon>
        <taxon>Pseudomonadati</taxon>
        <taxon>Bacteroidota</taxon>
        <taxon>Flavobacteriia</taxon>
        <taxon>Flavobacteriales</taxon>
        <taxon>Flavobacteriaceae</taxon>
        <taxon>Confluentibacter</taxon>
    </lineage>
</organism>
<evidence type="ECO:0000259" key="2">
    <source>
        <dbReference type="Pfam" id="PF18962"/>
    </source>
</evidence>
<feature type="domain" description="Secretion system C-terminal sorting" evidence="2">
    <location>
        <begin position="256"/>
        <end position="331"/>
    </location>
</feature>
<dbReference type="Pfam" id="PF18962">
    <property type="entry name" value="Por_Secre_tail"/>
    <property type="match status" value="1"/>
</dbReference>
<name>A0A2N3HNI4_9FLAO</name>
<keyword evidence="1" id="KW-0732">Signal</keyword>
<reference evidence="3 4" key="1">
    <citation type="submission" date="2017-12" db="EMBL/GenBank/DDBJ databases">
        <title>Confluentibacter flavum sp. nov., isolated from the saline lake.</title>
        <authorList>
            <person name="Yu L."/>
        </authorList>
    </citation>
    <scope>NUCLEOTIDE SEQUENCE [LARGE SCALE GENOMIC DNA]</scope>
    <source>
        <strain evidence="3 4">3B</strain>
    </source>
</reference>
<dbReference type="Proteomes" id="UP000233435">
    <property type="component" value="Unassembled WGS sequence"/>
</dbReference>
<gene>
    <name evidence="3" type="ORF">CSW08_01890</name>
</gene>
<sequence>MPTEKTQFLIKLSIQNLIPLKMKFITCCTIIFIHCGVFSQNSTCFYEESNNIVAIEAEDIDTGGQWSVENAVTGFSGSGYLEWGNGSYFNTPGNGKFSVKIKINNTGVYKFQWRSKVGAGTSSTDENDSWLRFPDADDFFAQKGSSIIYPKGSGKTPNPEGAGADGWFKVYSSGTTNWTWSTLTNDNNGYEIFVQFDDPGIYTMEISARSEFHLLDRIVLSKSVVSNPTGSSIEEATCSNNTLSVTDNINAKKFKVFPNPATASNKISITGIQPDSYKVTIMDIVGKQVSRKVNLTFENDIEELEIGYLKSGLYFLTLSSINNLYSAKLVVE</sequence>
<comment type="caution">
    <text evidence="3">The sequence shown here is derived from an EMBL/GenBank/DDBJ whole genome shotgun (WGS) entry which is preliminary data.</text>
</comment>
<dbReference type="InterPro" id="IPR026444">
    <property type="entry name" value="Secre_tail"/>
</dbReference>
<proteinExistence type="predicted"/>
<evidence type="ECO:0000313" key="3">
    <source>
        <dbReference type="EMBL" id="PKQ46539.1"/>
    </source>
</evidence>